<evidence type="ECO:0000256" key="1">
    <source>
        <dbReference type="SAM" id="MobiDB-lite"/>
    </source>
</evidence>
<dbReference type="AlphaFoldDB" id="A0A699JMQ6"/>
<gene>
    <name evidence="2" type="ORF">Tci_614139</name>
</gene>
<feature type="region of interest" description="Disordered" evidence="1">
    <location>
        <begin position="66"/>
        <end position="93"/>
    </location>
</feature>
<feature type="non-terminal residue" evidence="2">
    <location>
        <position position="93"/>
    </location>
</feature>
<accession>A0A699JMQ6</accession>
<evidence type="ECO:0000313" key="2">
    <source>
        <dbReference type="EMBL" id="GFA42167.1"/>
    </source>
</evidence>
<protein>
    <submittedName>
        <fullName evidence="2">Transcription factor MYB1R1-like</fullName>
    </submittedName>
</protein>
<organism evidence="2">
    <name type="scientific">Tanacetum cinerariifolium</name>
    <name type="common">Dalmatian daisy</name>
    <name type="synonym">Chrysanthemum cinerariifolium</name>
    <dbReference type="NCBI Taxonomy" id="118510"/>
    <lineage>
        <taxon>Eukaryota</taxon>
        <taxon>Viridiplantae</taxon>
        <taxon>Streptophyta</taxon>
        <taxon>Embryophyta</taxon>
        <taxon>Tracheophyta</taxon>
        <taxon>Spermatophyta</taxon>
        <taxon>Magnoliopsida</taxon>
        <taxon>eudicotyledons</taxon>
        <taxon>Gunneridae</taxon>
        <taxon>Pentapetalae</taxon>
        <taxon>asterids</taxon>
        <taxon>campanulids</taxon>
        <taxon>Asterales</taxon>
        <taxon>Asteraceae</taxon>
        <taxon>Asteroideae</taxon>
        <taxon>Anthemideae</taxon>
        <taxon>Anthemidinae</taxon>
        <taxon>Tanacetum</taxon>
    </lineage>
</organism>
<dbReference type="EMBL" id="BKCJ010421112">
    <property type="protein sequence ID" value="GFA42167.1"/>
    <property type="molecule type" value="Genomic_DNA"/>
</dbReference>
<name>A0A699JMQ6_TANCI</name>
<reference evidence="2" key="1">
    <citation type="journal article" date="2019" name="Sci. Rep.">
        <title>Draft genome of Tanacetum cinerariifolium, the natural source of mosquito coil.</title>
        <authorList>
            <person name="Yamashiro T."/>
            <person name="Shiraishi A."/>
            <person name="Satake H."/>
            <person name="Nakayama K."/>
        </authorList>
    </citation>
    <scope>NUCLEOTIDE SEQUENCE</scope>
</reference>
<sequence>MMMMTSDESNEIMLFGVRVKVDPMRKGVIMNDLSQYVHLQQTKADLTVAVTDDNGYVSADDVIRDRSNSSATGGARERKRGVPWTEDEHKLLK</sequence>
<comment type="caution">
    <text evidence="2">The sequence shown here is derived from an EMBL/GenBank/DDBJ whole genome shotgun (WGS) entry which is preliminary data.</text>
</comment>
<proteinExistence type="predicted"/>